<dbReference type="Gene3D" id="3.30.1920.10">
    <property type="entry name" value="Baseplate protein-like domains - 2 layer sandwich fold"/>
    <property type="match status" value="1"/>
</dbReference>
<protein>
    <submittedName>
        <fullName evidence="2">Rhs element Vgr protein</fullName>
    </submittedName>
</protein>
<dbReference type="EMBL" id="FXTB01000004">
    <property type="protein sequence ID" value="SMO64036.1"/>
    <property type="molecule type" value="Genomic_DNA"/>
</dbReference>
<dbReference type="InterPro" id="IPR037026">
    <property type="entry name" value="Vgr_OB-fold_dom_sf"/>
</dbReference>
<dbReference type="OrthoDB" id="1907165at2"/>
<dbReference type="Gene3D" id="2.40.50.230">
    <property type="entry name" value="Gp5 N-terminal domain"/>
    <property type="match status" value="1"/>
</dbReference>
<evidence type="ECO:0000259" key="1">
    <source>
        <dbReference type="Pfam" id="PF04717"/>
    </source>
</evidence>
<gene>
    <name evidence="2" type="ORF">SAMN06265379_10410</name>
</gene>
<dbReference type="Gene3D" id="2.30.300.10">
    <property type="entry name" value="Baseplate protein-like domain - beta roll fold"/>
    <property type="match status" value="1"/>
</dbReference>
<reference evidence="2 3" key="1">
    <citation type="submission" date="2017-05" db="EMBL/GenBank/DDBJ databases">
        <authorList>
            <person name="Varghese N."/>
            <person name="Submissions S."/>
        </authorList>
    </citation>
    <scope>NUCLEOTIDE SEQUENCE [LARGE SCALE GENOMIC DNA]</scope>
    <source>
        <strain evidence="2 3">DSM 27040</strain>
    </source>
</reference>
<dbReference type="NCBIfam" id="TIGR01646">
    <property type="entry name" value="vgr_GE"/>
    <property type="match status" value="1"/>
</dbReference>
<dbReference type="InterPro" id="IPR006533">
    <property type="entry name" value="T6SS_Vgr_RhsGE"/>
</dbReference>
<dbReference type="Gene3D" id="3.55.50.10">
    <property type="entry name" value="Baseplate protein-like domains"/>
    <property type="match status" value="1"/>
</dbReference>
<dbReference type="InterPro" id="IPR006531">
    <property type="entry name" value="Gp5/Vgr_OB"/>
</dbReference>
<dbReference type="Proteomes" id="UP000319040">
    <property type="component" value="Unassembled WGS sequence"/>
</dbReference>
<name>A0A521CX45_SACCC</name>
<proteinExistence type="predicted"/>
<dbReference type="SUPFAM" id="SSF69255">
    <property type="entry name" value="gp5 N-terminal domain-like"/>
    <property type="match status" value="1"/>
</dbReference>
<dbReference type="SUPFAM" id="SSF69279">
    <property type="entry name" value="Phage tail proteins"/>
    <property type="match status" value="1"/>
</dbReference>
<evidence type="ECO:0000313" key="3">
    <source>
        <dbReference type="Proteomes" id="UP000319040"/>
    </source>
</evidence>
<dbReference type="RefSeq" id="WP_142533178.1">
    <property type="nucleotide sequence ID" value="NZ_FXTB01000004.1"/>
</dbReference>
<dbReference type="Pfam" id="PF04717">
    <property type="entry name" value="Phage_base_V"/>
    <property type="match status" value="1"/>
</dbReference>
<organism evidence="2 3">
    <name type="scientific">Saccharicrinis carchari</name>
    <dbReference type="NCBI Taxonomy" id="1168039"/>
    <lineage>
        <taxon>Bacteria</taxon>
        <taxon>Pseudomonadati</taxon>
        <taxon>Bacteroidota</taxon>
        <taxon>Bacteroidia</taxon>
        <taxon>Marinilabiliales</taxon>
        <taxon>Marinilabiliaceae</taxon>
        <taxon>Saccharicrinis</taxon>
    </lineage>
</organism>
<dbReference type="InterPro" id="IPR023399">
    <property type="entry name" value="Baseplate-like_2-layer_sand"/>
</dbReference>
<evidence type="ECO:0000313" key="2">
    <source>
        <dbReference type="EMBL" id="SMO64036.1"/>
    </source>
</evidence>
<sequence>MPEERVIRTARSADLVTHKILIDGEELSATYQVLSIDVEKEINRIPWAKIVLLDGHPSSEDFPLSNEPYFVPGKDIEIRAGYHSEEQTIFKGIVIRHNLRIRPQKSMLIIECKDLAVKLTVGRKSKYFYDSKDSDILQLIMAPYSLDMDVETSKVEHAVMVQYNVSDWDFVITRAQANGKICIVDDGKVTVKRPDFNQSESLSLVYGATILNFDAEIDARNQFQSITSYGWNAADQEMFEIAANGQDVNLNGNLSSDDLSSVIGLDNLELKDGGEMNESELQDWVDAKDLFSKLSKIRGTVQFQGAPEVKPDTTLGLTGVGERFNGKVYVSAVRHHISQGNWTTTAQFGVNPKWFTESVEINDLPASGLLAAVNGLQVAKVTQLESDPDGEDRVLIRMPVIDNAEQGVWARVSTLDAGDGRGSFFRPEIDDEVLVGFINGNPRDPIILGMMNSSAKPAPVQAADDNHEKGFVTRSEMKLMFDDDKKSVVIETPAGKKISVDEDAGVIKLEDENGNTVTLDSSGIAMESQGDISLTASGDVKIEGTNVEIKAAAQLKAEGSAGAELTSSAIAKIQGSMVQIN</sequence>
<accession>A0A521CX45</accession>
<dbReference type="AlphaFoldDB" id="A0A521CX45"/>
<feature type="domain" description="Gp5/Type VI secretion system Vgr protein OB-fold" evidence="1">
    <location>
        <begin position="378"/>
        <end position="450"/>
    </location>
</feature>
<keyword evidence="3" id="KW-1185">Reference proteome</keyword>